<evidence type="ECO:0000313" key="3">
    <source>
        <dbReference type="Proteomes" id="UP001333110"/>
    </source>
</evidence>
<sequence>MASSCARGGLDWILGNFISLKGLSSKHWNRLPREVVEPSSLEVFKRRLDEVLRDMSSQDLRWHKLVEHLSGSRNAMATHSAGEILSPTRVQAKQPQFPQLLLIRLLLQTLHQLHCPSLDTLQHLNVSLVVGGPKLNTVFEVRPHQCRVQGHDHFPTPADHTISDISQDAIGLLGHLGMLLAHIQPAVNQHSQVLFLWAAFQPLFPKPVALHGVAVTQVQHLTLGLVEPHTTGPSPSIQPVQNPRGAEKGHRGHRSQARPYATKPGRLCKTGVKLIEARNCTGSLSTVQEKRGALPSATQIRVIDESYKMAWVNMKSAAQARSKQLRLALHLPQVLQLPTSWVKDGFLQFFSMLGSEEEHPSALPGDPATRVTLRVLFAPLSSAQREASGNALDIYGTVDV</sequence>
<organism evidence="2 3">
    <name type="scientific">Mycteria americana</name>
    <name type="common">Wood stork</name>
    <dbReference type="NCBI Taxonomy" id="33587"/>
    <lineage>
        <taxon>Eukaryota</taxon>
        <taxon>Metazoa</taxon>
        <taxon>Chordata</taxon>
        <taxon>Craniata</taxon>
        <taxon>Vertebrata</taxon>
        <taxon>Euteleostomi</taxon>
        <taxon>Archelosauria</taxon>
        <taxon>Archosauria</taxon>
        <taxon>Dinosauria</taxon>
        <taxon>Saurischia</taxon>
        <taxon>Theropoda</taxon>
        <taxon>Coelurosauria</taxon>
        <taxon>Aves</taxon>
        <taxon>Neognathae</taxon>
        <taxon>Neoaves</taxon>
        <taxon>Aequornithes</taxon>
        <taxon>Ciconiiformes</taxon>
        <taxon>Ciconiidae</taxon>
        <taxon>Mycteria</taxon>
    </lineage>
</organism>
<name>A0AAN7NKM2_MYCAM</name>
<keyword evidence="3" id="KW-1185">Reference proteome</keyword>
<reference evidence="2 3" key="1">
    <citation type="journal article" date="2023" name="J. Hered.">
        <title>Chromosome-level genome of the wood stork (Mycteria americana) provides insight into avian chromosome evolution.</title>
        <authorList>
            <person name="Flamio R. Jr."/>
            <person name="Ramstad K.M."/>
        </authorList>
    </citation>
    <scope>NUCLEOTIDE SEQUENCE [LARGE SCALE GENOMIC DNA]</scope>
    <source>
        <strain evidence="2">JAX WOST 10</strain>
    </source>
</reference>
<comment type="caution">
    <text evidence="2">The sequence shown here is derived from an EMBL/GenBank/DDBJ whole genome shotgun (WGS) entry which is preliminary data.</text>
</comment>
<dbReference type="AlphaFoldDB" id="A0AAN7NKM2"/>
<evidence type="ECO:0000256" key="1">
    <source>
        <dbReference type="SAM" id="MobiDB-lite"/>
    </source>
</evidence>
<evidence type="ECO:0000313" key="2">
    <source>
        <dbReference type="EMBL" id="KAK4817435.1"/>
    </source>
</evidence>
<feature type="compositionally biased region" description="Polar residues" evidence="1">
    <location>
        <begin position="231"/>
        <end position="241"/>
    </location>
</feature>
<gene>
    <name evidence="2" type="ORF">QYF61_014511</name>
</gene>
<feature type="region of interest" description="Disordered" evidence="1">
    <location>
        <begin position="228"/>
        <end position="262"/>
    </location>
</feature>
<protein>
    <submittedName>
        <fullName evidence="2">Uncharacterized protein</fullName>
    </submittedName>
</protein>
<dbReference type="Proteomes" id="UP001333110">
    <property type="component" value="Unassembled WGS sequence"/>
</dbReference>
<proteinExistence type="predicted"/>
<accession>A0AAN7NKM2</accession>
<dbReference type="EMBL" id="JAUNZN010000008">
    <property type="protein sequence ID" value="KAK4817435.1"/>
    <property type="molecule type" value="Genomic_DNA"/>
</dbReference>